<evidence type="ECO:0000313" key="2">
    <source>
        <dbReference type="Proteomes" id="UP000008152"/>
    </source>
</evidence>
<proteinExistence type="predicted"/>
<dbReference type="Proteomes" id="UP000008152">
    <property type="component" value="Chromosome II"/>
</dbReference>
<evidence type="ECO:0000313" key="1">
    <source>
        <dbReference type="EMBL" id="ABU74047.1"/>
    </source>
</evidence>
<sequence length="51" mass="6129">MVNHHRYRMYGDKGVNQANHVLDDESNRLDSKSREYSMHDKALLLRDNRIE</sequence>
<protein>
    <submittedName>
        <fullName evidence="1">Uncharacterized protein</fullName>
    </submittedName>
</protein>
<accession>A7N2R4</accession>
<reference evidence="1 2" key="1">
    <citation type="submission" date="2007-08" db="EMBL/GenBank/DDBJ databases">
        <authorList>
            <consortium name="The Vibrio harveyi Genome Sequencing Project"/>
            <person name="Bassler B."/>
            <person name="Clifton S.W."/>
            <person name="Fulton L."/>
            <person name="Delehaunty K."/>
            <person name="Fronick C."/>
            <person name="Harrison M."/>
            <person name="Markivic C."/>
            <person name="Fulton R."/>
            <person name="Tin-Wollam A.-M."/>
            <person name="Shah N."/>
            <person name="Pepin K."/>
            <person name="Nash W."/>
            <person name="Thiruvilangam P."/>
            <person name="Bhonagiri V."/>
            <person name="Waters C."/>
            <person name="Tu K.C."/>
            <person name="Irgon J."/>
            <person name="Wilson R.K."/>
        </authorList>
    </citation>
    <scope>NUCLEOTIDE SEQUENCE [LARGE SCALE GENOMIC DNA]</scope>
    <source>
        <strain evidence="2">ATCC BAA-1116 / BB120</strain>
    </source>
</reference>
<organism evidence="1 2">
    <name type="scientific">Vibrio campbellii (strain ATCC BAA-1116)</name>
    <dbReference type="NCBI Taxonomy" id="2902295"/>
    <lineage>
        <taxon>Bacteria</taxon>
        <taxon>Pseudomonadati</taxon>
        <taxon>Pseudomonadota</taxon>
        <taxon>Gammaproteobacteria</taxon>
        <taxon>Vibrionales</taxon>
        <taxon>Vibrionaceae</taxon>
        <taxon>Vibrio</taxon>
    </lineage>
</organism>
<dbReference type="EMBL" id="CP000790">
    <property type="protein sequence ID" value="ABU74047.1"/>
    <property type="molecule type" value="Genomic_DNA"/>
</dbReference>
<name>A7N2R4_VIBC1</name>
<dbReference type="AlphaFoldDB" id="A7N2R4"/>
<gene>
    <name evidence="1" type="ordered locus">VIBHAR_06154</name>
</gene>
<dbReference type="KEGG" id="vha:VIBHAR_06154"/>